<evidence type="ECO:0000313" key="8">
    <source>
        <dbReference type="Proteomes" id="UP000694549"/>
    </source>
</evidence>
<dbReference type="Gene3D" id="4.10.410.10">
    <property type="entry name" value="Pancreatic trypsin inhibitor Kunitz domain"/>
    <property type="match status" value="2"/>
</dbReference>
<dbReference type="GO" id="GO:0048019">
    <property type="term" value="F:receptor antagonist activity"/>
    <property type="evidence" value="ECO:0007669"/>
    <property type="project" value="TreeGrafter"/>
</dbReference>
<dbReference type="AlphaFoldDB" id="A0A8B9VDJ6"/>
<feature type="region of interest" description="Disordered" evidence="5">
    <location>
        <begin position="89"/>
        <end position="112"/>
    </location>
</feature>
<evidence type="ECO:0000256" key="4">
    <source>
        <dbReference type="ARBA" id="ARBA00023157"/>
    </source>
</evidence>
<dbReference type="GO" id="GO:0050431">
    <property type="term" value="F:transforming growth factor beta binding"/>
    <property type="evidence" value="ECO:0007669"/>
    <property type="project" value="TreeGrafter"/>
</dbReference>
<feature type="region of interest" description="Disordered" evidence="5">
    <location>
        <begin position="177"/>
        <end position="201"/>
    </location>
</feature>
<evidence type="ECO:0000313" key="7">
    <source>
        <dbReference type="Ensembl" id="ENSAZOP00000020000.1"/>
    </source>
</evidence>
<feature type="domain" description="BPTI/Kunitz inhibitor" evidence="6">
    <location>
        <begin position="120"/>
        <end position="170"/>
    </location>
</feature>
<feature type="domain" description="BPTI/Kunitz inhibitor" evidence="6">
    <location>
        <begin position="28"/>
        <end position="78"/>
    </location>
</feature>
<name>A0A8B9VDJ6_9AVES</name>
<keyword evidence="8" id="KW-1185">Reference proteome</keyword>
<dbReference type="PANTHER" id="PTHR45938:SF11">
    <property type="entry name" value="WAP, KAZAL, IMMUNOGLOBULIN, KUNITZ AND NTR DOMAIN-CONTAINING PROTEIN 2-LIKE"/>
    <property type="match status" value="1"/>
</dbReference>
<comment type="subcellular location">
    <subcellularLocation>
        <location evidence="1">Secreted</location>
    </subcellularLocation>
</comment>
<reference evidence="7" key="2">
    <citation type="submission" date="2025-09" db="UniProtKB">
        <authorList>
            <consortium name="Ensembl"/>
        </authorList>
    </citation>
    <scope>IDENTIFICATION</scope>
</reference>
<dbReference type="FunFam" id="4.10.410.10:FF:000020">
    <property type="entry name" value="Collagen, type VI, alpha 3"/>
    <property type="match status" value="2"/>
</dbReference>
<evidence type="ECO:0000256" key="2">
    <source>
        <dbReference type="ARBA" id="ARBA00022525"/>
    </source>
</evidence>
<dbReference type="PROSITE" id="PS50279">
    <property type="entry name" value="BPTI_KUNITZ_2"/>
    <property type="match status" value="2"/>
</dbReference>
<dbReference type="SMART" id="SM00131">
    <property type="entry name" value="KU"/>
    <property type="match status" value="2"/>
</dbReference>
<dbReference type="Proteomes" id="UP000694549">
    <property type="component" value="Unplaced"/>
</dbReference>
<evidence type="ECO:0000256" key="3">
    <source>
        <dbReference type="ARBA" id="ARBA00022729"/>
    </source>
</evidence>
<dbReference type="PROSITE" id="PS00280">
    <property type="entry name" value="BPTI_KUNITZ_1"/>
    <property type="match status" value="2"/>
</dbReference>
<dbReference type="PRINTS" id="PR00759">
    <property type="entry name" value="BASICPTASE"/>
</dbReference>
<protein>
    <recommendedName>
        <fullName evidence="6">BPTI/Kunitz inhibitor domain-containing protein</fullName>
    </recommendedName>
</protein>
<keyword evidence="4" id="KW-1015">Disulfide bond</keyword>
<keyword evidence="2" id="KW-0964">Secreted</keyword>
<dbReference type="InterPro" id="IPR002223">
    <property type="entry name" value="Kunitz_BPTI"/>
</dbReference>
<proteinExistence type="predicted"/>
<dbReference type="SUPFAM" id="SSF57362">
    <property type="entry name" value="BPTI-like"/>
    <property type="match status" value="2"/>
</dbReference>
<evidence type="ECO:0000256" key="1">
    <source>
        <dbReference type="ARBA" id="ARBA00004613"/>
    </source>
</evidence>
<dbReference type="GO" id="GO:0007179">
    <property type="term" value="P:transforming growth factor beta receptor signaling pathway"/>
    <property type="evidence" value="ECO:0007669"/>
    <property type="project" value="TreeGrafter"/>
</dbReference>
<feature type="compositionally biased region" description="Basic and acidic residues" evidence="5">
    <location>
        <begin position="89"/>
        <end position="105"/>
    </location>
</feature>
<accession>A0A8B9VDJ6</accession>
<dbReference type="InterPro" id="IPR020901">
    <property type="entry name" value="Prtase_inh_Kunz-CS"/>
</dbReference>
<dbReference type="PANTHER" id="PTHR45938">
    <property type="entry name" value="ACP24A4-RELATED"/>
    <property type="match status" value="1"/>
</dbReference>
<dbReference type="Ensembl" id="ENSAZOT00000021485.1">
    <property type="protein sequence ID" value="ENSAZOP00000020000.1"/>
    <property type="gene ID" value="ENSAZOG00000012956.1"/>
</dbReference>
<evidence type="ECO:0000256" key="5">
    <source>
        <dbReference type="SAM" id="MobiDB-lite"/>
    </source>
</evidence>
<evidence type="ECO:0000259" key="6">
    <source>
        <dbReference type="PROSITE" id="PS50279"/>
    </source>
</evidence>
<dbReference type="InterPro" id="IPR036880">
    <property type="entry name" value="Kunitz_BPTI_sf"/>
</dbReference>
<keyword evidence="3" id="KW-0732">Signal</keyword>
<reference evidence="7" key="1">
    <citation type="submission" date="2025-08" db="UniProtKB">
        <authorList>
            <consortium name="Ensembl"/>
        </authorList>
    </citation>
    <scope>IDENTIFICATION</scope>
</reference>
<dbReference type="GO" id="GO:0005615">
    <property type="term" value="C:extracellular space"/>
    <property type="evidence" value="ECO:0007669"/>
    <property type="project" value="TreeGrafter"/>
</dbReference>
<sequence length="201" mass="21915">WDPLGPLVLAVHHLTPSPCPRVPTASPCGQPLEEGGCERYTLRWYYSQRGAECRPFVYSGCGGNANRFGSRRDCELRCGGKGLLQGVPKRSEHNAVESSEPDQHHLTASPCPRVPTASPCGQPLEEGGCERYTLRWYYSQRGAECRPFVYSGCGGNANRFGSRHDCELRCGGHAGTGRHGTTQHSLAPRGEKALIPPRLSP</sequence>
<organism evidence="7 8">
    <name type="scientific">Anas zonorhyncha</name>
    <name type="common">Eastern spot-billed duck</name>
    <dbReference type="NCBI Taxonomy" id="75864"/>
    <lineage>
        <taxon>Eukaryota</taxon>
        <taxon>Metazoa</taxon>
        <taxon>Chordata</taxon>
        <taxon>Craniata</taxon>
        <taxon>Vertebrata</taxon>
        <taxon>Euteleostomi</taxon>
        <taxon>Archelosauria</taxon>
        <taxon>Archosauria</taxon>
        <taxon>Dinosauria</taxon>
        <taxon>Saurischia</taxon>
        <taxon>Theropoda</taxon>
        <taxon>Coelurosauria</taxon>
        <taxon>Aves</taxon>
        <taxon>Neognathae</taxon>
        <taxon>Galloanserae</taxon>
        <taxon>Anseriformes</taxon>
        <taxon>Anatidae</taxon>
        <taxon>Anatinae</taxon>
        <taxon>Anas</taxon>
    </lineage>
</organism>
<dbReference type="Pfam" id="PF00014">
    <property type="entry name" value="Kunitz_BPTI"/>
    <property type="match status" value="2"/>
</dbReference>
<dbReference type="GO" id="GO:0004867">
    <property type="term" value="F:serine-type endopeptidase inhibitor activity"/>
    <property type="evidence" value="ECO:0007669"/>
    <property type="project" value="InterPro"/>
</dbReference>